<evidence type="ECO:0000256" key="5">
    <source>
        <dbReference type="ARBA" id="ARBA00023159"/>
    </source>
</evidence>
<dbReference type="PANTHER" id="PTHR35784:SF1">
    <property type="entry name" value="MEDIATOR OF RNA POLYMERASE II TRANSCRIPTION SUBUNIT 5"/>
    <property type="match status" value="1"/>
</dbReference>
<gene>
    <name evidence="9" type="primary">MED5</name>
    <name evidence="11" type="ORF">PtA15_14A320</name>
</gene>
<feature type="region of interest" description="Disordered" evidence="10">
    <location>
        <begin position="31"/>
        <end position="58"/>
    </location>
</feature>
<evidence type="ECO:0000256" key="8">
    <source>
        <dbReference type="ARBA" id="ARBA00031256"/>
    </source>
</evidence>
<evidence type="ECO:0000256" key="10">
    <source>
        <dbReference type="SAM" id="MobiDB-lite"/>
    </source>
</evidence>
<accession>A0ABY7D522</accession>
<evidence type="ECO:0000256" key="4">
    <source>
        <dbReference type="ARBA" id="ARBA00023015"/>
    </source>
</evidence>
<keyword evidence="6 9" id="KW-0804">Transcription</keyword>
<comment type="subunit">
    <text evidence="9">Component of the Mediator complex.</text>
</comment>
<dbReference type="RefSeq" id="XP_053026991.1">
    <property type="nucleotide sequence ID" value="XM_053163024.1"/>
</dbReference>
<evidence type="ECO:0000313" key="11">
    <source>
        <dbReference type="EMBL" id="WAQ91436.1"/>
    </source>
</evidence>
<keyword evidence="5 9" id="KW-0010">Activator</keyword>
<dbReference type="GeneID" id="77803919"/>
<dbReference type="EMBL" id="CP110434">
    <property type="protein sequence ID" value="WAQ91436.1"/>
    <property type="molecule type" value="Genomic_DNA"/>
</dbReference>
<reference evidence="11" key="1">
    <citation type="submission" date="2022-10" db="EMBL/GenBank/DDBJ databases">
        <title>Puccinia triticina Genome sequencing and assembly.</title>
        <authorList>
            <person name="Li C."/>
        </authorList>
    </citation>
    <scope>NUCLEOTIDE SEQUENCE</scope>
    <source>
        <strain evidence="11">Pt15</strain>
    </source>
</reference>
<comment type="similarity">
    <text evidence="2 9">Belongs to the Mediator complex subunit 5 family.</text>
</comment>
<evidence type="ECO:0000256" key="2">
    <source>
        <dbReference type="ARBA" id="ARBA00008782"/>
    </source>
</evidence>
<keyword evidence="4 9" id="KW-0805">Transcription regulation</keyword>
<evidence type="ECO:0000256" key="6">
    <source>
        <dbReference type="ARBA" id="ARBA00023163"/>
    </source>
</evidence>
<dbReference type="Proteomes" id="UP001164743">
    <property type="component" value="Chromosome 14A"/>
</dbReference>
<evidence type="ECO:0000256" key="9">
    <source>
        <dbReference type="RuleBase" id="RU364142"/>
    </source>
</evidence>
<dbReference type="InterPro" id="IPR014801">
    <property type="entry name" value="Mediator_Med5_fun"/>
</dbReference>
<dbReference type="PANTHER" id="PTHR35784">
    <property type="entry name" value="MEDIATOR OF RNA POLYMERASE II TRANSCRIPTION SUBUNIT 5"/>
    <property type="match status" value="1"/>
</dbReference>
<sequence>MTDSDTGQLGLLIFEVALGFRVGQTAEARPSHLGIPSLKDQTIRLPPDKPHSQRKKPPATKLVIQFDLLSIHQLWLALNSEFDVQSCLLNYKPSGPPLPILFHHPQKTNPSSEELSATVLEIPRNLISNYLVQPQDLPAHDGQSGSHANLNLGLQPLLDCLGKEITELAVALQQTFDLSTCIALSNAPSVLDILSTLFLWLKPRTILMPVQGLWDHWITIRNNLSQITASGPDGNKAGSGSGFENFGGLLGWIQGIVGSKLPETHKSTLQVWFKALYCSSGIPNALLSTTNPRIFFAIAPSLFKQSFNALNVCLINLQTFRDGLSYFEHKLLISWAAVGVLDKLSRLGPISSTLYPTNLLEILKAILLLDAIRATALQLVATHLQSVVCAFAKGTWRMLAAPLRLGADLNWRVQLEVDAIKQRLMVLLAAETLAPASCTLHDQISRK</sequence>
<evidence type="ECO:0000256" key="7">
    <source>
        <dbReference type="ARBA" id="ARBA00023242"/>
    </source>
</evidence>
<organism evidence="11 12">
    <name type="scientific">Puccinia triticina</name>
    <dbReference type="NCBI Taxonomy" id="208348"/>
    <lineage>
        <taxon>Eukaryota</taxon>
        <taxon>Fungi</taxon>
        <taxon>Dikarya</taxon>
        <taxon>Basidiomycota</taxon>
        <taxon>Pucciniomycotina</taxon>
        <taxon>Pucciniomycetes</taxon>
        <taxon>Pucciniales</taxon>
        <taxon>Pucciniaceae</taxon>
        <taxon>Puccinia</taxon>
    </lineage>
</organism>
<evidence type="ECO:0000256" key="3">
    <source>
        <dbReference type="ARBA" id="ARBA00020628"/>
    </source>
</evidence>
<keyword evidence="12" id="KW-1185">Reference proteome</keyword>
<comment type="function">
    <text evidence="9">Component of the Mediator complex, a coactivator involved in the regulated transcription of nearly all RNA polymerase II-dependent genes. Mediator functions as a bridge to convey information from gene-specific regulatory proteins to the basal RNA polymerase II transcription machinery. Mediator is recruited to promoters by direct interactions with regulatory proteins and serves as a scaffold for the assembly of a functional preinitiation complex with RNA polymerase II and the general transcription factors.</text>
</comment>
<dbReference type="Pfam" id="PF08689">
    <property type="entry name" value="Med5"/>
    <property type="match status" value="1"/>
</dbReference>
<name>A0ABY7D522_9BASI</name>
<protein>
    <recommendedName>
        <fullName evidence="3 9">Mediator of RNA polymerase II transcription subunit 5</fullName>
    </recommendedName>
    <alternativeName>
        <fullName evidence="8 9">Mediator complex subunit 5</fullName>
    </alternativeName>
</protein>
<comment type="subcellular location">
    <subcellularLocation>
        <location evidence="1 9">Nucleus</location>
    </subcellularLocation>
</comment>
<proteinExistence type="inferred from homology"/>
<evidence type="ECO:0000313" key="12">
    <source>
        <dbReference type="Proteomes" id="UP001164743"/>
    </source>
</evidence>
<evidence type="ECO:0000256" key="1">
    <source>
        <dbReference type="ARBA" id="ARBA00004123"/>
    </source>
</evidence>
<keyword evidence="7 9" id="KW-0539">Nucleus</keyword>